<feature type="compositionally biased region" description="Basic and acidic residues" evidence="1">
    <location>
        <begin position="1"/>
        <end position="16"/>
    </location>
</feature>
<reference evidence="2 3" key="1">
    <citation type="journal article" date="2015" name="Mol. Plant Microbe Interact.">
        <title>Genome, transcriptome, and functional analyses of Penicillium expansum provide new insights into secondary metabolism and pathogenicity.</title>
        <authorList>
            <person name="Ballester A.R."/>
            <person name="Marcet-Houben M."/>
            <person name="Levin E."/>
            <person name="Sela N."/>
            <person name="Selma-Lazaro C."/>
            <person name="Carmona L."/>
            <person name="Wisniewski M."/>
            <person name="Droby S."/>
            <person name="Gonzalez-Candelas L."/>
            <person name="Gabaldon T."/>
        </authorList>
    </citation>
    <scope>NUCLEOTIDE SEQUENCE [LARGE SCALE GENOMIC DNA]</scope>
    <source>
        <strain evidence="2 3">PHI-1</strain>
    </source>
</reference>
<feature type="region of interest" description="Disordered" evidence="1">
    <location>
        <begin position="1"/>
        <end position="24"/>
    </location>
</feature>
<organism evidence="2 3">
    <name type="scientific">Penicillium italicum</name>
    <name type="common">Blue mold</name>
    <dbReference type="NCBI Taxonomy" id="40296"/>
    <lineage>
        <taxon>Eukaryota</taxon>
        <taxon>Fungi</taxon>
        <taxon>Dikarya</taxon>
        <taxon>Ascomycota</taxon>
        <taxon>Pezizomycotina</taxon>
        <taxon>Eurotiomycetes</taxon>
        <taxon>Eurotiomycetidae</taxon>
        <taxon>Eurotiales</taxon>
        <taxon>Aspergillaceae</taxon>
        <taxon>Penicillium</taxon>
    </lineage>
</organism>
<gene>
    <name evidence="2" type="ORF">PITC_096120</name>
</gene>
<evidence type="ECO:0000256" key="1">
    <source>
        <dbReference type="SAM" id="MobiDB-lite"/>
    </source>
</evidence>
<dbReference type="OrthoDB" id="4303500at2759"/>
<accession>A0A0A2KN75</accession>
<comment type="caution">
    <text evidence="2">The sequence shown here is derived from an EMBL/GenBank/DDBJ whole genome shotgun (WGS) entry which is preliminary data.</text>
</comment>
<keyword evidence="3" id="KW-1185">Reference proteome</keyword>
<dbReference type="AlphaFoldDB" id="A0A0A2KN75"/>
<dbReference type="Proteomes" id="UP000030104">
    <property type="component" value="Unassembled WGS sequence"/>
</dbReference>
<dbReference type="PhylomeDB" id="A0A0A2KN75"/>
<dbReference type="EMBL" id="JQGA01001158">
    <property type="protein sequence ID" value="KGO69199.1"/>
    <property type="molecule type" value="Genomic_DNA"/>
</dbReference>
<name>A0A0A2KN75_PENIT</name>
<evidence type="ECO:0000313" key="2">
    <source>
        <dbReference type="EMBL" id="KGO69199.1"/>
    </source>
</evidence>
<sequence length="71" mass="8128">MYERSQRHSEESDRHGYASPASGWIAESRNPHPIFVSASFHGAYQPHGYSKLSIWKIPRISLVGGHMQIHR</sequence>
<proteinExistence type="predicted"/>
<evidence type="ECO:0000313" key="3">
    <source>
        <dbReference type="Proteomes" id="UP000030104"/>
    </source>
</evidence>
<protein>
    <submittedName>
        <fullName evidence="2">Uncharacterized protein</fullName>
    </submittedName>
</protein>
<dbReference type="HOGENOM" id="CLU_2740832_0_0_1"/>